<evidence type="ECO:0000313" key="2">
    <source>
        <dbReference type="EMBL" id="BAX78406.1"/>
    </source>
</evidence>
<reference evidence="3" key="2">
    <citation type="journal article" date="2020" name="Antonie Van Leeuwenhoek">
        <title>Labilibaculum antarcticum sp. nov., a novel facultative anaerobic, psychrotorelant bacterium isolated from marine sediment of Antarctica.</title>
        <authorList>
            <person name="Watanabe M."/>
            <person name="Kojima H."/>
            <person name="Fukui M."/>
        </authorList>
    </citation>
    <scope>NUCLEOTIDE SEQUENCE [LARGE SCALE GENOMIC DNA]</scope>
    <source>
        <strain evidence="3">SPP2</strain>
    </source>
</reference>
<name>A0A1Y1CDI5_9BACT</name>
<accession>A0A1Y1CDI5</accession>
<dbReference type="OrthoDB" id="1151358at2"/>
<dbReference type="KEGG" id="mbas:ALGA_0011"/>
<keyword evidence="1" id="KW-1133">Transmembrane helix</keyword>
<reference evidence="2 3" key="1">
    <citation type="journal article" date="2018" name="Mar. Genomics">
        <title>Complete genome sequence of Marinifilaceae bacterium strain SPP2, isolated from the Antarctic marine sediment.</title>
        <authorList>
            <person name="Watanabe M."/>
            <person name="Kojima H."/>
            <person name="Fukui M."/>
        </authorList>
    </citation>
    <scope>NUCLEOTIDE SEQUENCE [LARGE SCALE GENOMIC DNA]</scope>
    <source>
        <strain evidence="2 3">SPP2</strain>
    </source>
</reference>
<dbReference type="EMBL" id="AP018042">
    <property type="protein sequence ID" value="BAX78406.1"/>
    <property type="molecule type" value="Genomic_DNA"/>
</dbReference>
<feature type="transmembrane region" description="Helical" evidence="1">
    <location>
        <begin position="52"/>
        <end position="73"/>
    </location>
</feature>
<gene>
    <name evidence="2" type="ORF">ALGA_0011</name>
</gene>
<protein>
    <submittedName>
        <fullName evidence="2">Uncharacterized protein</fullName>
    </submittedName>
</protein>
<feature type="transmembrane region" description="Helical" evidence="1">
    <location>
        <begin position="16"/>
        <end position="40"/>
    </location>
</feature>
<keyword evidence="1" id="KW-0472">Membrane</keyword>
<evidence type="ECO:0000313" key="3">
    <source>
        <dbReference type="Proteomes" id="UP000218267"/>
    </source>
</evidence>
<dbReference type="Proteomes" id="UP000218267">
    <property type="component" value="Chromosome"/>
</dbReference>
<proteinExistence type="predicted"/>
<organism evidence="2 3">
    <name type="scientific">Labilibaculum antarcticum</name>
    <dbReference type="NCBI Taxonomy" id="1717717"/>
    <lineage>
        <taxon>Bacteria</taxon>
        <taxon>Pseudomonadati</taxon>
        <taxon>Bacteroidota</taxon>
        <taxon>Bacteroidia</taxon>
        <taxon>Marinilabiliales</taxon>
        <taxon>Marinifilaceae</taxon>
        <taxon>Labilibaculum</taxon>
    </lineage>
</organism>
<keyword evidence="3" id="KW-1185">Reference proteome</keyword>
<dbReference type="RefSeq" id="WP_096427347.1">
    <property type="nucleotide sequence ID" value="NZ_AP018042.1"/>
</dbReference>
<dbReference type="AlphaFoldDB" id="A0A1Y1CDI5"/>
<feature type="transmembrane region" description="Helical" evidence="1">
    <location>
        <begin position="93"/>
        <end position="115"/>
    </location>
</feature>
<feature type="transmembrane region" description="Helical" evidence="1">
    <location>
        <begin position="121"/>
        <end position="140"/>
    </location>
</feature>
<evidence type="ECO:0000256" key="1">
    <source>
        <dbReference type="SAM" id="Phobius"/>
    </source>
</evidence>
<sequence length="174" mass="19703">MNKTEQNFQQYQRSNTIVFAALLMGQVFFASFAIFIIQIIGPLNGGDDVIRMVFMIVLPVFFLATYTIGNRIANKRVKLAKEEKQLKTKMEAYRSVSIIKYAMLQGTSFFAIITYLLTGEYLLLGFAVMIMLLFATYFPAKEKLVRELELNSGEQAILEDSDAVVAEVSSRRAI</sequence>
<keyword evidence="1" id="KW-0812">Transmembrane</keyword>